<gene>
    <name evidence="3" type="ORF">HNQ65_002871</name>
</gene>
<dbReference type="Gene3D" id="1.20.1250.20">
    <property type="entry name" value="MFS general substrate transporter like domains"/>
    <property type="match status" value="1"/>
</dbReference>
<dbReference type="EMBL" id="JACHIG010000005">
    <property type="protein sequence ID" value="MBB5033288.1"/>
    <property type="molecule type" value="Genomic_DNA"/>
</dbReference>
<dbReference type="SUPFAM" id="SSF103473">
    <property type="entry name" value="MFS general substrate transporter"/>
    <property type="match status" value="1"/>
</dbReference>
<feature type="transmembrane region" description="Helical" evidence="2">
    <location>
        <begin position="72"/>
        <end position="91"/>
    </location>
</feature>
<evidence type="ECO:0000256" key="1">
    <source>
        <dbReference type="ARBA" id="ARBA00023115"/>
    </source>
</evidence>
<protein>
    <submittedName>
        <fullName evidence="3">Putative membrane-bound spermidine synthase</fullName>
    </submittedName>
</protein>
<sequence length="712" mass="77936">MSRRLHALVLHGVFILSGISALIYQLVWQRALLTIYGSNVESVAMVVAAFLAGLGIGSIVGGWISKSARAPLVLLFGLAELGVGAYGLISLKLFDVVGAVTSVQAHGLTTGALVFLLVFLPTLLMGATLPLLVAHQVRDTAHVGHSVSRLYFVNTLGAALGAYLAARWLLGGFGMSGTIHIAAALNATAAFIVLVVLRKPPAETAETPVTVTNAAPCEIPFRTALLWSALSGFLALSWEIIWSRVFNFASASLAPVFGYMLGSYLLGLAIGSLLSPRLLKQGSQLRSKLTRWVMFSSLAAFFVAPLTAIAATQMFWECGYYFVIIAGALLGLTFPLLCHAAIPPGNDTGSQLSLLYLANIIGSGAGSLLTGFAFMEWLSLQQLSVLLLGASWLWAESIGRFQLPPVTRWQLLSIVIITLSQSQGFYERLQYKHEFKPGMRFAQIIESRHGVITVDTSNAVYGNGAYDGMIGTKLEPKSWLVRPYFLSAVRDRIENVLVIGVASGSWTQILANHPQVKKVTAIELSHGYLDLIRARPEVSSLLTNPKLELVIDDGRRWLRQHPDARFDAIVMNTTHHWREFASALLSREFLTEVKAHLKPEGLAFWNCTESPRAARTGMEVFPHTMMVMNHSLASNMPMEPDRDRWQKILSTYHIDGQPVIAPDQIEGVLDFLKGETLPVPGDMWHWCRRPAMQAAWGTTKIITDDNLGHEYP</sequence>
<dbReference type="Proteomes" id="UP000590740">
    <property type="component" value="Unassembled WGS sequence"/>
</dbReference>
<feature type="transmembrane region" description="Helical" evidence="2">
    <location>
        <begin position="224"/>
        <end position="242"/>
    </location>
</feature>
<dbReference type="RefSeq" id="WP_184340198.1">
    <property type="nucleotide sequence ID" value="NZ_JACHIG010000005.1"/>
</dbReference>
<feature type="transmembrane region" description="Helical" evidence="2">
    <location>
        <begin position="320"/>
        <end position="342"/>
    </location>
</feature>
<keyword evidence="4" id="KW-1185">Reference proteome</keyword>
<accession>A0A7W8DKJ8</accession>
<dbReference type="InterPro" id="IPR036259">
    <property type="entry name" value="MFS_trans_sf"/>
</dbReference>
<feature type="transmembrane region" description="Helical" evidence="2">
    <location>
        <begin position="146"/>
        <end position="166"/>
    </location>
</feature>
<organism evidence="3 4">
    <name type="scientific">Prosthecobacter vanneervenii</name>
    <dbReference type="NCBI Taxonomy" id="48466"/>
    <lineage>
        <taxon>Bacteria</taxon>
        <taxon>Pseudomonadati</taxon>
        <taxon>Verrucomicrobiota</taxon>
        <taxon>Verrucomicrobiia</taxon>
        <taxon>Verrucomicrobiales</taxon>
        <taxon>Verrucomicrobiaceae</taxon>
        <taxon>Prosthecobacter</taxon>
    </lineage>
</organism>
<evidence type="ECO:0000313" key="4">
    <source>
        <dbReference type="Proteomes" id="UP000590740"/>
    </source>
</evidence>
<keyword evidence="1" id="KW-0620">Polyamine biosynthesis</keyword>
<feature type="transmembrane region" description="Helical" evidence="2">
    <location>
        <begin position="354"/>
        <end position="374"/>
    </location>
</feature>
<dbReference type="AlphaFoldDB" id="A0A7W8DKJ8"/>
<dbReference type="PANTHER" id="PTHR43317">
    <property type="entry name" value="THERMOSPERMINE SYNTHASE ACAULIS5"/>
    <property type="match status" value="1"/>
</dbReference>
<reference evidence="3 4" key="1">
    <citation type="submission" date="2020-08" db="EMBL/GenBank/DDBJ databases">
        <title>Genomic Encyclopedia of Type Strains, Phase IV (KMG-IV): sequencing the most valuable type-strain genomes for metagenomic binning, comparative biology and taxonomic classification.</title>
        <authorList>
            <person name="Goeker M."/>
        </authorList>
    </citation>
    <scope>NUCLEOTIDE SEQUENCE [LARGE SCALE GENOMIC DNA]</scope>
    <source>
        <strain evidence="3 4">DSM 12252</strain>
    </source>
</reference>
<feature type="transmembrane region" description="Helical" evidence="2">
    <location>
        <begin position="248"/>
        <end position="271"/>
    </location>
</feature>
<comment type="caution">
    <text evidence="3">The sequence shown here is derived from an EMBL/GenBank/DDBJ whole genome shotgun (WGS) entry which is preliminary data.</text>
</comment>
<proteinExistence type="predicted"/>
<dbReference type="SUPFAM" id="SSF53335">
    <property type="entry name" value="S-adenosyl-L-methionine-dependent methyltransferases"/>
    <property type="match status" value="1"/>
</dbReference>
<dbReference type="PANTHER" id="PTHR43317:SF1">
    <property type="entry name" value="THERMOSPERMINE SYNTHASE ACAULIS5"/>
    <property type="match status" value="1"/>
</dbReference>
<feature type="transmembrane region" description="Helical" evidence="2">
    <location>
        <begin position="111"/>
        <end position="134"/>
    </location>
</feature>
<dbReference type="CDD" id="cd02440">
    <property type="entry name" value="AdoMet_MTases"/>
    <property type="match status" value="1"/>
</dbReference>
<evidence type="ECO:0000256" key="2">
    <source>
        <dbReference type="SAM" id="Phobius"/>
    </source>
</evidence>
<dbReference type="NCBIfam" id="NF037959">
    <property type="entry name" value="MFS_SpdSyn"/>
    <property type="match status" value="1"/>
</dbReference>
<dbReference type="GO" id="GO:0006596">
    <property type="term" value="P:polyamine biosynthetic process"/>
    <property type="evidence" value="ECO:0007669"/>
    <property type="project" value="UniProtKB-KW"/>
</dbReference>
<feature type="transmembrane region" description="Helical" evidence="2">
    <location>
        <begin position="178"/>
        <end position="197"/>
    </location>
</feature>
<dbReference type="InterPro" id="IPR029063">
    <property type="entry name" value="SAM-dependent_MTases_sf"/>
</dbReference>
<name>A0A7W8DKJ8_9BACT</name>
<dbReference type="Gene3D" id="3.40.50.150">
    <property type="entry name" value="Vaccinia Virus protein VP39"/>
    <property type="match status" value="1"/>
</dbReference>
<evidence type="ECO:0000313" key="3">
    <source>
        <dbReference type="EMBL" id="MBB5033288.1"/>
    </source>
</evidence>
<keyword evidence="2" id="KW-0812">Transmembrane</keyword>
<keyword evidence="2" id="KW-0472">Membrane</keyword>
<feature type="transmembrane region" description="Helical" evidence="2">
    <location>
        <begin position="45"/>
        <end position="65"/>
    </location>
</feature>
<dbReference type="Pfam" id="PF01564">
    <property type="entry name" value="Spermine_synth"/>
    <property type="match status" value="1"/>
</dbReference>
<feature type="transmembrane region" description="Helical" evidence="2">
    <location>
        <begin position="292"/>
        <end position="314"/>
    </location>
</feature>
<keyword evidence="2" id="KW-1133">Transmembrane helix</keyword>